<dbReference type="EMBL" id="OB794338">
    <property type="protein sequence ID" value="CAD7430106.1"/>
    <property type="molecule type" value="Genomic_DNA"/>
</dbReference>
<reference evidence="1" key="1">
    <citation type="submission" date="2020-11" db="EMBL/GenBank/DDBJ databases">
        <authorList>
            <person name="Tran Van P."/>
        </authorList>
    </citation>
    <scope>NUCLEOTIDE SEQUENCE</scope>
</reference>
<sequence>MARAGRSLFLSYSTGVVLEAFSIPCRFRRSSDRGNRRNLEAVESSYTAVVSLRVSARLEASWLITPHPPLTLHSPPTRACYKVWVSSGSYLSGVKLRETGGYGDRKAHHCEASLWGITVLFKTTPDVCTTNKACGPMTRMLTSNCRYRYIFRSHGVRKKLTMVHRQERCVTN</sequence>
<organism evidence="1">
    <name type="scientific">Timema monikensis</name>
    <dbReference type="NCBI Taxonomy" id="170555"/>
    <lineage>
        <taxon>Eukaryota</taxon>
        <taxon>Metazoa</taxon>
        <taxon>Ecdysozoa</taxon>
        <taxon>Arthropoda</taxon>
        <taxon>Hexapoda</taxon>
        <taxon>Insecta</taxon>
        <taxon>Pterygota</taxon>
        <taxon>Neoptera</taxon>
        <taxon>Polyneoptera</taxon>
        <taxon>Phasmatodea</taxon>
        <taxon>Timematodea</taxon>
        <taxon>Timematoidea</taxon>
        <taxon>Timematidae</taxon>
        <taxon>Timema</taxon>
    </lineage>
</organism>
<gene>
    <name evidence="1" type="ORF">TMSB3V08_LOCUS6874</name>
</gene>
<proteinExistence type="predicted"/>
<name>A0A7R9EBX3_9NEOP</name>
<protein>
    <submittedName>
        <fullName evidence="1">Uncharacterized protein</fullName>
    </submittedName>
</protein>
<evidence type="ECO:0000313" key="1">
    <source>
        <dbReference type="EMBL" id="CAD7430106.1"/>
    </source>
</evidence>
<dbReference type="AlphaFoldDB" id="A0A7R9EBX3"/>
<accession>A0A7R9EBX3</accession>